<dbReference type="PANTHER" id="PTHR35317">
    <property type="entry name" value="OS04G0629600 PROTEIN"/>
    <property type="match status" value="1"/>
</dbReference>
<dbReference type="Pfam" id="PF14223">
    <property type="entry name" value="Retrotran_gag_2"/>
    <property type="match status" value="1"/>
</dbReference>
<sequence length="169" mass="19822">MAANGSGSISQPLIPIFKDENYQFWSTKMKTLFKSQDLWDFVESGFWRCRRRDRLRENRKDSKALFFIQQAVHDTIFSRIAAATTSKEAWTILQKELQGSSKVITVKLQLLYWEFKTLFMKVDAIEESKDLSIFSFDELKGYFQAHEARLNRSNEKNEEKAFLVKGESN</sequence>
<comment type="caution">
    <text evidence="1">The sequence shown here is derived from an EMBL/GenBank/DDBJ whole genome shotgun (WGS) entry which is preliminary data.</text>
</comment>
<reference evidence="1" key="1">
    <citation type="journal article" date="2023" name="Science">
        <title>Elucidation of the pathway for biosynthesis of saponin adjuvants from the soapbark tree.</title>
        <authorList>
            <person name="Reed J."/>
            <person name="Orme A."/>
            <person name="El-Demerdash A."/>
            <person name="Owen C."/>
            <person name="Martin L.B.B."/>
            <person name="Misra R.C."/>
            <person name="Kikuchi S."/>
            <person name="Rejzek M."/>
            <person name="Martin A.C."/>
            <person name="Harkess A."/>
            <person name="Leebens-Mack J."/>
            <person name="Louveau T."/>
            <person name="Stephenson M.J."/>
            <person name="Osbourn A."/>
        </authorList>
    </citation>
    <scope>NUCLEOTIDE SEQUENCE</scope>
    <source>
        <strain evidence="1">S10</strain>
    </source>
</reference>
<evidence type="ECO:0000313" key="2">
    <source>
        <dbReference type="Proteomes" id="UP001163823"/>
    </source>
</evidence>
<dbReference type="PANTHER" id="PTHR35317:SF35">
    <property type="entry name" value="DUF4219 DOMAIN-CONTAINING PROTEIN"/>
    <property type="match status" value="1"/>
</dbReference>
<protein>
    <submittedName>
        <fullName evidence="1">Retrovirus-related Pol polyprotein from transposon TNT 1-94</fullName>
    </submittedName>
</protein>
<organism evidence="1 2">
    <name type="scientific">Quillaja saponaria</name>
    <name type="common">Soap bark tree</name>
    <dbReference type="NCBI Taxonomy" id="32244"/>
    <lineage>
        <taxon>Eukaryota</taxon>
        <taxon>Viridiplantae</taxon>
        <taxon>Streptophyta</taxon>
        <taxon>Embryophyta</taxon>
        <taxon>Tracheophyta</taxon>
        <taxon>Spermatophyta</taxon>
        <taxon>Magnoliopsida</taxon>
        <taxon>eudicotyledons</taxon>
        <taxon>Gunneridae</taxon>
        <taxon>Pentapetalae</taxon>
        <taxon>rosids</taxon>
        <taxon>fabids</taxon>
        <taxon>Fabales</taxon>
        <taxon>Quillajaceae</taxon>
        <taxon>Quillaja</taxon>
    </lineage>
</organism>
<gene>
    <name evidence="1" type="ORF">O6P43_023910</name>
</gene>
<keyword evidence="2" id="KW-1185">Reference proteome</keyword>
<accession>A0AAD7PK23</accession>
<evidence type="ECO:0000313" key="1">
    <source>
        <dbReference type="EMBL" id="KAJ7957630.1"/>
    </source>
</evidence>
<dbReference type="EMBL" id="JARAOO010000009">
    <property type="protein sequence ID" value="KAJ7957630.1"/>
    <property type="molecule type" value="Genomic_DNA"/>
</dbReference>
<dbReference type="KEGG" id="qsa:O6P43_023910"/>
<dbReference type="AlphaFoldDB" id="A0AAD7PK23"/>
<proteinExistence type="predicted"/>
<name>A0AAD7PK23_QUISA</name>
<dbReference type="Proteomes" id="UP001163823">
    <property type="component" value="Chromosome 9"/>
</dbReference>